<feature type="transmembrane region" description="Helical" evidence="1">
    <location>
        <begin position="216"/>
        <end position="239"/>
    </location>
</feature>
<keyword evidence="1" id="KW-0812">Transmembrane</keyword>
<keyword evidence="3" id="KW-1185">Reference proteome</keyword>
<accession>A0A9J6DFR6</accession>
<keyword evidence="1" id="KW-1133">Transmembrane helix</keyword>
<evidence type="ECO:0000313" key="2">
    <source>
        <dbReference type="EMBL" id="KAH8020811.1"/>
    </source>
</evidence>
<gene>
    <name evidence="2" type="ORF">HPB51_005045</name>
</gene>
<name>A0A9J6DFR6_RHIMP</name>
<protein>
    <submittedName>
        <fullName evidence="2">Uncharacterized protein</fullName>
    </submittedName>
</protein>
<proteinExistence type="predicted"/>
<dbReference type="AlphaFoldDB" id="A0A9J6DFR6"/>
<dbReference type="EMBL" id="JABSTU010000009">
    <property type="protein sequence ID" value="KAH8020811.1"/>
    <property type="molecule type" value="Genomic_DNA"/>
</dbReference>
<evidence type="ECO:0000256" key="1">
    <source>
        <dbReference type="SAM" id="Phobius"/>
    </source>
</evidence>
<organism evidence="2 3">
    <name type="scientific">Rhipicephalus microplus</name>
    <name type="common">Cattle tick</name>
    <name type="synonym">Boophilus microplus</name>
    <dbReference type="NCBI Taxonomy" id="6941"/>
    <lineage>
        <taxon>Eukaryota</taxon>
        <taxon>Metazoa</taxon>
        <taxon>Ecdysozoa</taxon>
        <taxon>Arthropoda</taxon>
        <taxon>Chelicerata</taxon>
        <taxon>Arachnida</taxon>
        <taxon>Acari</taxon>
        <taxon>Parasitiformes</taxon>
        <taxon>Ixodida</taxon>
        <taxon>Ixodoidea</taxon>
        <taxon>Ixodidae</taxon>
        <taxon>Rhipicephalinae</taxon>
        <taxon>Rhipicephalus</taxon>
        <taxon>Boophilus</taxon>
    </lineage>
</organism>
<evidence type="ECO:0000313" key="3">
    <source>
        <dbReference type="Proteomes" id="UP000821866"/>
    </source>
</evidence>
<keyword evidence="1" id="KW-0472">Membrane</keyword>
<dbReference type="VEuPathDB" id="VectorBase:LOC119163462"/>
<dbReference type="Proteomes" id="UP000821866">
    <property type="component" value="Chromosome 7"/>
</dbReference>
<reference evidence="2" key="2">
    <citation type="submission" date="2021-09" db="EMBL/GenBank/DDBJ databases">
        <authorList>
            <person name="Jia N."/>
            <person name="Wang J."/>
            <person name="Shi W."/>
            <person name="Du L."/>
            <person name="Sun Y."/>
            <person name="Zhan W."/>
            <person name="Jiang J."/>
            <person name="Wang Q."/>
            <person name="Zhang B."/>
            <person name="Ji P."/>
            <person name="Sakyi L.B."/>
            <person name="Cui X."/>
            <person name="Yuan T."/>
            <person name="Jiang B."/>
            <person name="Yang W."/>
            <person name="Lam T.T.-Y."/>
            <person name="Chang Q."/>
            <person name="Ding S."/>
            <person name="Wang X."/>
            <person name="Zhu J."/>
            <person name="Ruan X."/>
            <person name="Zhao L."/>
            <person name="Wei J."/>
            <person name="Que T."/>
            <person name="Du C."/>
            <person name="Cheng J."/>
            <person name="Dai P."/>
            <person name="Han X."/>
            <person name="Huang E."/>
            <person name="Gao Y."/>
            <person name="Liu J."/>
            <person name="Shao H."/>
            <person name="Ye R."/>
            <person name="Li L."/>
            <person name="Wei W."/>
            <person name="Wang X."/>
            <person name="Wang C."/>
            <person name="Huo Q."/>
            <person name="Li W."/>
            <person name="Guo W."/>
            <person name="Chen H."/>
            <person name="Chen S."/>
            <person name="Zhou L."/>
            <person name="Zhou L."/>
            <person name="Ni X."/>
            <person name="Tian J."/>
            <person name="Zhou Y."/>
            <person name="Sheng Y."/>
            <person name="Liu T."/>
            <person name="Pan Y."/>
            <person name="Xia L."/>
            <person name="Li J."/>
            <person name="Zhao F."/>
            <person name="Cao W."/>
        </authorList>
    </citation>
    <scope>NUCLEOTIDE SEQUENCE</scope>
    <source>
        <strain evidence="2">Rmic-2018</strain>
        <tissue evidence="2">Larvae</tissue>
    </source>
</reference>
<reference evidence="2" key="1">
    <citation type="journal article" date="2020" name="Cell">
        <title>Large-Scale Comparative Analyses of Tick Genomes Elucidate Their Genetic Diversity and Vector Capacities.</title>
        <authorList>
            <consortium name="Tick Genome and Microbiome Consortium (TIGMIC)"/>
            <person name="Jia N."/>
            <person name="Wang J."/>
            <person name="Shi W."/>
            <person name="Du L."/>
            <person name="Sun Y."/>
            <person name="Zhan W."/>
            <person name="Jiang J.F."/>
            <person name="Wang Q."/>
            <person name="Zhang B."/>
            <person name="Ji P."/>
            <person name="Bell-Sakyi L."/>
            <person name="Cui X.M."/>
            <person name="Yuan T.T."/>
            <person name="Jiang B.G."/>
            <person name="Yang W.F."/>
            <person name="Lam T.T."/>
            <person name="Chang Q.C."/>
            <person name="Ding S.J."/>
            <person name="Wang X.J."/>
            <person name="Zhu J.G."/>
            <person name="Ruan X.D."/>
            <person name="Zhao L."/>
            <person name="Wei J.T."/>
            <person name="Ye R.Z."/>
            <person name="Que T.C."/>
            <person name="Du C.H."/>
            <person name="Zhou Y.H."/>
            <person name="Cheng J.X."/>
            <person name="Dai P.F."/>
            <person name="Guo W.B."/>
            <person name="Han X.H."/>
            <person name="Huang E.J."/>
            <person name="Li L.F."/>
            <person name="Wei W."/>
            <person name="Gao Y.C."/>
            <person name="Liu J.Z."/>
            <person name="Shao H.Z."/>
            <person name="Wang X."/>
            <person name="Wang C.C."/>
            <person name="Yang T.C."/>
            <person name="Huo Q.B."/>
            <person name="Li W."/>
            <person name="Chen H.Y."/>
            <person name="Chen S.E."/>
            <person name="Zhou L.G."/>
            <person name="Ni X.B."/>
            <person name="Tian J.H."/>
            <person name="Sheng Y."/>
            <person name="Liu T."/>
            <person name="Pan Y.S."/>
            <person name="Xia L.Y."/>
            <person name="Li J."/>
            <person name="Zhao F."/>
            <person name="Cao W.C."/>
        </authorList>
    </citation>
    <scope>NUCLEOTIDE SEQUENCE</scope>
    <source>
        <strain evidence="2">Rmic-2018</strain>
    </source>
</reference>
<comment type="caution">
    <text evidence="2">The sequence shown here is derived from an EMBL/GenBank/DDBJ whole genome shotgun (WGS) entry which is preliminary data.</text>
</comment>
<sequence length="272" mass="29836">MTTRPVSRFKSVDLPDEMTNQAGKPTGAFQRVVYVGSFEVTENIVQSDVPPGNIWNFEAVEKRPGANDMLEVKFSWTWPGAHMTFGTASAVDIRVSNDAAKLDKEFEKQKRMTAADVVEGNLEPLPAGSKHEVTLVFSSEWAEREPSGALWWMIFLAARVVNSDGLNSYRFNVRRVLYLTPPVMTTVANNNTVATTTEATTPSNTTEAATRGPSHVWVWFLVTGITVVIVIVAVLIVLFRSSAETDSVYGPLVGQWRGGQPSSDPVTDSEVP</sequence>